<dbReference type="Proteomes" id="UP000050525">
    <property type="component" value="Unassembled WGS sequence"/>
</dbReference>
<evidence type="ECO:0000313" key="6">
    <source>
        <dbReference type="EMBL" id="KYO35820.1"/>
    </source>
</evidence>
<dbReference type="InterPro" id="IPR007110">
    <property type="entry name" value="Ig-like_dom"/>
</dbReference>
<evidence type="ECO:0000256" key="1">
    <source>
        <dbReference type="ARBA" id="ARBA00022859"/>
    </source>
</evidence>
<dbReference type="GO" id="GO:0019814">
    <property type="term" value="C:immunoglobulin complex"/>
    <property type="evidence" value="ECO:0007669"/>
    <property type="project" value="UniProtKB-KW"/>
</dbReference>
<feature type="signal peptide" evidence="4">
    <location>
        <begin position="1"/>
        <end position="20"/>
    </location>
</feature>
<dbReference type="PANTHER" id="PTHR23266">
    <property type="entry name" value="IMMUNOGLOBULIN HEAVY CHAIN"/>
    <property type="match status" value="1"/>
</dbReference>
<comment type="caution">
    <text evidence="6">The sequence shown here is derived from an EMBL/GenBank/DDBJ whole genome shotgun (WGS) entry which is preliminary data.</text>
</comment>
<dbReference type="GO" id="GO:0002250">
    <property type="term" value="P:adaptive immune response"/>
    <property type="evidence" value="ECO:0007669"/>
    <property type="project" value="UniProtKB-KW"/>
</dbReference>
<reference evidence="6 7" key="1">
    <citation type="journal article" date="2012" name="Genome Biol.">
        <title>Sequencing three crocodilian genomes to illuminate the evolution of archosaurs and amniotes.</title>
        <authorList>
            <person name="St John J.A."/>
            <person name="Braun E.L."/>
            <person name="Isberg S.R."/>
            <person name="Miles L.G."/>
            <person name="Chong A.Y."/>
            <person name="Gongora J."/>
            <person name="Dalzell P."/>
            <person name="Moran C."/>
            <person name="Bed'hom B."/>
            <person name="Abzhanov A."/>
            <person name="Burgess S.C."/>
            <person name="Cooksey A.M."/>
            <person name="Castoe T.A."/>
            <person name="Crawford N.G."/>
            <person name="Densmore L.D."/>
            <person name="Drew J.C."/>
            <person name="Edwards S.V."/>
            <person name="Faircloth B.C."/>
            <person name="Fujita M.K."/>
            <person name="Greenwold M.J."/>
            <person name="Hoffmann F.G."/>
            <person name="Howard J.M."/>
            <person name="Iguchi T."/>
            <person name="Janes D.E."/>
            <person name="Khan S.Y."/>
            <person name="Kohno S."/>
            <person name="de Koning A.J."/>
            <person name="Lance S.L."/>
            <person name="McCarthy F.M."/>
            <person name="McCormack J.E."/>
            <person name="Merchant M.E."/>
            <person name="Peterson D.G."/>
            <person name="Pollock D.D."/>
            <person name="Pourmand N."/>
            <person name="Raney B.J."/>
            <person name="Roessler K.A."/>
            <person name="Sanford J.R."/>
            <person name="Sawyer R.H."/>
            <person name="Schmidt C.J."/>
            <person name="Triplett E.W."/>
            <person name="Tuberville T.D."/>
            <person name="Venegas-Anaya M."/>
            <person name="Howard J.T."/>
            <person name="Jarvis E.D."/>
            <person name="Guillette L.J.Jr."/>
            <person name="Glenn T.C."/>
            <person name="Green R.E."/>
            <person name="Ray D.A."/>
        </authorList>
    </citation>
    <scope>NUCLEOTIDE SEQUENCE [LARGE SCALE GENOMIC DNA]</scope>
    <source>
        <strain evidence="6">KSC_2009_1</strain>
    </source>
</reference>
<dbReference type="AlphaFoldDB" id="A0A151NGE3"/>
<dbReference type="EMBL" id="AKHW03003102">
    <property type="protein sequence ID" value="KYO35820.1"/>
    <property type="molecule type" value="Genomic_DNA"/>
</dbReference>
<dbReference type="Pfam" id="PF07686">
    <property type="entry name" value="V-set"/>
    <property type="match status" value="1"/>
</dbReference>
<evidence type="ECO:0000256" key="3">
    <source>
        <dbReference type="ARBA" id="ARBA00043265"/>
    </source>
</evidence>
<sequence length="190" mass="21178">MASLLRILSFLSLFTPGVLSQIQMVQSGPGVLKPGETLTLTCAVTGESITTSSTYWEWILQSQSAGLKWMGQISFLGDTTYNSALQSRFSMSRDTAKNQFSLELRSLTAADTATYYCAKCTVTQSRREAAQKGEAGLKQTAVSNAPLRRESDCKNKSQRTKAWRNPYPASRRKWSPFPKYCLCQRTSWSC</sequence>
<evidence type="ECO:0000313" key="7">
    <source>
        <dbReference type="Proteomes" id="UP000050525"/>
    </source>
</evidence>
<keyword evidence="1" id="KW-0391">Immunity</keyword>
<dbReference type="InterPro" id="IPR013106">
    <property type="entry name" value="Ig_V-set"/>
</dbReference>
<keyword evidence="2" id="KW-1064">Adaptive immunity</keyword>
<name>A0A151NGE3_ALLMI</name>
<dbReference type="SUPFAM" id="SSF48726">
    <property type="entry name" value="Immunoglobulin"/>
    <property type="match status" value="1"/>
</dbReference>
<dbReference type="PROSITE" id="PS50835">
    <property type="entry name" value="IG_LIKE"/>
    <property type="match status" value="1"/>
</dbReference>
<dbReference type="InterPro" id="IPR013783">
    <property type="entry name" value="Ig-like_fold"/>
</dbReference>
<dbReference type="InterPro" id="IPR036179">
    <property type="entry name" value="Ig-like_dom_sf"/>
</dbReference>
<dbReference type="STRING" id="8496.A0A151NGE3"/>
<dbReference type="Gene3D" id="2.60.40.10">
    <property type="entry name" value="Immunoglobulins"/>
    <property type="match status" value="1"/>
</dbReference>
<protein>
    <recommendedName>
        <fullName evidence="5">Ig-like domain-containing protein</fullName>
    </recommendedName>
</protein>
<feature type="domain" description="Ig-like" evidence="5">
    <location>
        <begin position="16"/>
        <end position="117"/>
    </location>
</feature>
<feature type="chain" id="PRO_5007586043" description="Ig-like domain-containing protein" evidence="4">
    <location>
        <begin position="21"/>
        <end position="190"/>
    </location>
</feature>
<dbReference type="SMART" id="SM00409">
    <property type="entry name" value="IG"/>
    <property type="match status" value="1"/>
</dbReference>
<dbReference type="InterPro" id="IPR050199">
    <property type="entry name" value="IgHV"/>
</dbReference>
<organism evidence="6 7">
    <name type="scientific">Alligator mississippiensis</name>
    <name type="common">American alligator</name>
    <dbReference type="NCBI Taxonomy" id="8496"/>
    <lineage>
        <taxon>Eukaryota</taxon>
        <taxon>Metazoa</taxon>
        <taxon>Chordata</taxon>
        <taxon>Craniata</taxon>
        <taxon>Vertebrata</taxon>
        <taxon>Euteleostomi</taxon>
        <taxon>Archelosauria</taxon>
        <taxon>Archosauria</taxon>
        <taxon>Crocodylia</taxon>
        <taxon>Alligatoridae</taxon>
        <taxon>Alligatorinae</taxon>
        <taxon>Alligator</taxon>
    </lineage>
</organism>
<keyword evidence="3" id="KW-1280">Immunoglobulin</keyword>
<evidence type="ECO:0000256" key="2">
    <source>
        <dbReference type="ARBA" id="ARBA00023130"/>
    </source>
</evidence>
<evidence type="ECO:0000256" key="4">
    <source>
        <dbReference type="SAM" id="SignalP"/>
    </source>
</evidence>
<dbReference type="SMART" id="SM00406">
    <property type="entry name" value="IGv"/>
    <property type="match status" value="1"/>
</dbReference>
<accession>A0A151NGE3</accession>
<gene>
    <name evidence="6" type="ORF">Y1Q_0020549</name>
</gene>
<dbReference type="GO" id="GO:0005576">
    <property type="term" value="C:extracellular region"/>
    <property type="evidence" value="ECO:0007669"/>
    <property type="project" value="UniProtKB-ARBA"/>
</dbReference>
<keyword evidence="7" id="KW-1185">Reference proteome</keyword>
<evidence type="ECO:0000259" key="5">
    <source>
        <dbReference type="PROSITE" id="PS50835"/>
    </source>
</evidence>
<keyword evidence="4" id="KW-0732">Signal</keyword>
<dbReference type="InterPro" id="IPR003599">
    <property type="entry name" value="Ig_sub"/>
</dbReference>
<proteinExistence type="predicted"/>